<feature type="region of interest" description="Disordered" evidence="1">
    <location>
        <begin position="61"/>
        <end position="108"/>
    </location>
</feature>
<reference evidence="2" key="1">
    <citation type="submission" date="2023-03" db="EMBL/GenBank/DDBJ databases">
        <title>Massive genome expansion in bonnet fungi (Mycena s.s.) driven by repeated elements and novel gene families across ecological guilds.</title>
        <authorList>
            <consortium name="Lawrence Berkeley National Laboratory"/>
            <person name="Harder C.B."/>
            <person name="Miyauchi S."/>
            <person name="Viragh M."/>
            <person name="Kuo A."/>
            <person name="Thoen E."/>
            <person name="Andreopoulos B."/>
            <person name="Lu D."/>
            <person name="Skrede I."/>
            <person name="Drula E."/>
            <person name="Henrissat B."/>
            <person name="Morin E."/>
            <person name="Kohler A."/>
            <person name="Barry K."/>
            <person name="LaButti K."/>
            <person name="Morin E."/>
            <person name="Salamov A."/>
            <person name="Lipzen A."/>
            <person name="Mereny Z."/>
            <person name="Hegedus B."/>
            <person name="Baldrian P."/>
            <person name="Stursova M."/>
            <person name="Weitz H."/>
            <person name="Taylor A."/>
            <person name="Grigoriev I.V."/>
            <person name="Nagy L.G."/>
            <person name="Martin F."/>
            <person name="Kauserud H."/>
        </authorList>
    </citation>
    <scope>NUCLEOTIDE SEQUENCE</scope>
    <source>
        <strain evidence="2">CBHHK188m</strain>
    </source>
</reference>
<evidence type="ECO:0000313" key="2">
    <source>
        <dbReference type="EMBL" id="KAJ7748193.1"/>
    </source>
</evidence>
<feature type="compositionally biased region" description="Basic and acidic residues" evidence="1">
    <location>
        <begin position="23"/>
        <end position="43"/>
    </location>
</feature>
<keyword evidence="3" id="KW-1185">Reference proteome</keyword>
<accession>A0AAD7IQ90</accession>
<feature type="compositionally biased region" description="Low complexity" evidence="1">
    <location>
        <begin position="1"/>
        <end position="16"/>
    </location>
</feature>
<evidence type="ECO:0000256" key="1">
    <source>
        <dbReference type="SAM" id="MobiDB-lite"/>
    </source>
</evidence>
<dbReference type="EMBL" id="JARJLG010000091">
    <property type="protein sequence ID" value="KAJ7748193.1"/>
    <property type="molecule type" value="Genomic_DNA"/>
</dbReference>
<feature type="region of interest" description="Disordered" evidence="1">
    <location>
        <begin position="1"/>
        <end position="43"/>
    </location>
</feature>
<dbReference type="Proteomes" id="UP001215280">
    <property type="component" value="Unassembled WGS sequence"/>
</dbReference>
<sequence length="108" mass="12228">MSDDSYFPSSPSSIYSLGLDYEQSQHKQEIRNKREAEYSPEERAAMAEQRRLKRVKLGFESPNYKREDSTSPITLAALEGDETAEELSRTPARTPRPSAVRATEKTSS</sequence>
<gene>
    <name evidence="2" type="ORF">DFH07DRAFT_775813</name>
</gene>
<dbReference type="AlphaFoldDB" id="A0AAD7IQ90"/>
<proteinExistence type="predicted"/>
<protein>
    <submittedName>
        <fullName evidence="2">Uncharacterized protein</fullName>
    </submittedName>
</protein>
<evidence type="ECO:0000313" key="3">
    <source>
        <dbReference type="Proteomes" id="UP001215280"/>
    </source>
</evidence>
<organism evidence="2 3">
    <name type="scientific">Mycena maculata</name>
    <dbReference type="NCBI Taxonomy" id="230809"/>
    <lineage>
        <taxon>Eukaryota</taxon>
        <taxon>Fungi</taxon>
        <taxon>Dikarya</taxon>
        <taxon>Basidiomycota</taxon>
        <taxon>Agaricomycotina</taxon>
        <taxon>Agaricomycetes</taxon>
        <taxon>Agaricomycetidae</taxon>
        <taxon>Agaricales</taxon>
        <taxon>Marasmiineae</taxon>
        <taxon>Mycenaceae</taxon>
        <taxon>Mycena</taxon>
    </lineage>
</organism>
<comment type="caution">
    <text evidence="2">The sequence shown here is derived from an EMBL/GenBank/DDBJ whole genome shotgun (WGS) entry which is preliminary data.</text>
</comment>
<name>A0AAD7IQ90_9AGAR</name>